<dbReference type="EMBL" id="AXCZ01000323">
    <property type="protein sequence ID" value="KGM08465.1"/>
    <property type="molecule type" value="Genomic_DNA"/>
</dbReference>
<organism evidence="5 6">
    <name type="scientific">Cellulomonas bogoriensis 69B4 = DSM 16987</name>
    <dbReference type="NCBI Taxonomy" id="1386082"/>
    <lineage>
        <taxon>Bacteria</taxon>
        <taxon>Bacillati</taxon>
        <taxon>Actinomycetota</taxon>
        <taxon>Actinomycetes</taxon>
        <taxon>Micrococcales</taxon>
        <taxon>Cellulomonadaceae</taxon>
        <taxon>Cellulomonas</taxon>
    </lineage>
</organism>
<evidence type="ECO:0000259" key="4">
    <source>
        <dbReference type="PROSITE" id="PS50932"/>
    </source>
</evidence>
<feature type="domain" description="HTH lacI-type" evidence="4">
    <location>
        <begin position="7"/>
        <end position="60"/>
    </location>
</feature>
<sequence length="157" mass="16857">MSDPAPTTIATIAAEVGVSVPTVSKVLNGRPDVAPETRARIEAALEKHQYRRRRGRGARGAELVDLVIHDLGTAWAVEIIKGVEVVAASERVGVVLSDLGGEHRPRQEWLDDVLTRRPLGVIFVQSSLDAPQHRQLATRSIPCVVVDTAGEPPLGVP</sequence>
<dbReference type="GO" id="GO:0003700">
    <property type="term" value="F:DNA-binding transcription factor activity"/>
    <property type="evidence" value="ECO:0007669"/>
    <property type="project" value="TreeGrafter"/>
</dbReference>
<name>A0A0A0BKR8_9CELL</name>
<dbReference type="PANTHER" id="PTHR30146:SF153">
    <property type="entry name" value="LACTOSE OPERON REPRESSOR"/>
    <property type="match status" value="1"/>
</dbReference>
<evidence type="ECO:0000256" key="3">
    <source>
        <dbReference type="ARBA" id="ARBA00023163"/>
    </source>
</evidence>
<evidence type="ECO:0000256" key="1">
    <source>
        <dbReference type="ARBA" id="ARBA00023015"/>
    </source>
</evidence>
<dbReference type="SMART" id="SM00354">
    <property type="entry name" value="HTH_LACI"/>
    <property type="match status" value="1"/>
</dbReference>
<dbReference type="InterPro" id="IPR028082">
    <property type="entry name" value="Peripla_BP_I"/>
</dbReference>
<accession>A0A0A0BKR8</accession>
<dbReference type="PANTHER" id="PTHR30146">
    <property type="entry name" value="LACI-RELATED TRANSCRIPTIONAL REPRESSOR"/>
    <property type="match status" value="1"/>
</dbReference>
<evidence type="ECO:0000313" key="5">
    <source>
        <dbReference type="EMBL" id="KGM08465.1"/>
    </source>
</evidence>
<keyword evidence="6" id="KW-1185">Reference proteome</keyword>
<feature type="non-terminal residue" evidence="5">
    <location>
        <position position="157"/>
    </location>
</feature>
<dbReference type="AlphaFoldDB" id="A0A0A0BKR8"/>
<comment type="caution">
    <text evidence="5">The sequence shown here is derived from an EMBL/GenBank/DDBJ whole genome shotgun (WGS) entry which is preliminary data.</text>
</comment>
<evidence type="ECO:0000313" key="6">
    <source>
        <dbReference type="Proteomes" id="UP000054314"/>
    </source>
</evidence>
<dbReference type="InterPro" id="IPR000843">
    <property type="entry name" value="HTH_LacI"/>
</dbReference>
<evidence type="ECO:0000256" key="2">
    <source>
        <dbReference type="ARBA" id="ARBA00023125"/>
    </source>
</evidence>
<dbReference type="GO" id="GO:0000976">
    <property type="term" value="F:transcription cis-regulatory region binding"/>
    <property type="evidence" value="ECO:0007669"/>
    <property type="project" value="TreeGrafter"/>
</dbReference>
<dbReference type="InterPro" id="IPR010982">
    <property type="entry name" value="Lambda_DNA-bd_dom_sf"/>
</dbReference>
<proteinExistence type="predicted"/>
<dbReference type="PROSITE" id="PS50932">
    <property type="entry name" value="HTH_LACI_2"/>
    <property type="match status" value="1"/>
</dbReference>
<dbReference type="Proteomes" id="UP000054314">
    <property type="component" value="Unassembled WGS sequence"/>
</dbReference>
<dbReference type="SUPFAM" id="SSF47413">
    <property type="entry name" value="lambda repressor-like DNA-binding domains"/>
    <property type="match status" value="1"/>
</dbReference>
<keyword evidence="1" id="KW-0805">Transcription regulation</keyword>
<dbReference type="Pfam" id="PF00356">
    <property type="entry name" value="LacI"/>
    <property type="match status" value="1"/>
</dbReference>
<keyword evidence="3" id="KW-0804">Transcription</keyword>
<dbReference type="Gene3D" id="3.40.50.2300">
    <property type="match status" value="1"/>
</dbReference>
<reference evidence="5 6" key="1">
    <citation type="submission" date="2013-08" db="EMBL/GenBank/DDBJ databases">
        <title>Genome sequencing of Cellulomonas bogoriensis 69B4.</title>
        <authorList>
            <person name="Chen F."/>
            <person name="Li Y."/>
            <person name="Wang G."/>
        </authorList>
    </citation>
    <scope>NUCLEOTIDE SEQUENCE [LARGE SCALE GENOMIC DNA]</scope>
    <source>
        <strain evidence="5 6">69B4</strain>
    </source>
</reference>
<dbReference type="CDD" id="cd01392">
    <property type="entry name" value="HTH_LacI"/>
    <property type="match status" value="1"/>
</dbReference>
<dbReference type="SUPFAM" id="SSF53822">
    <property type="entry name" value="Periplasmic binding protein-like I"/>
    <property type="match status" value="1"/>
</dbReference>
<dbReference type="OrthoDB" id="3227375at2"/>
<gene>
    <name evidence="5" type="ORF">N869_08210</name>
</gene>
<protein>
    <submittedName>
        <fullName evidence="5">LacI family transcriptional regulator</fullName>
    </submittedName>
</protein>
<keyword evidence="2" id="KW-0238">DNA-binding</keyword>
<dbReference type="Gene3D" id="1.10.260.40">
    <property type="entry name" value="lambda repressor-like DNA-binding domains"/>
    <property type="match status" value="1"/>
</dbReference>